<sequence>MLSWETWRALVEEAFSSRCSIKSSAKTGARGLPIGAPCFWEKNRPWKWKWLEHCDKSWENGAQPVKHDRLRKTGKTGSIRARLNDALWLNSMSARERLCGAASVFTFYPLSGNKIL</sequence>
<proteinExistence type="predicted"/>
<dbReference type="EMBL" id="KL367639">
    <property type="protein sequence ID" value="KFD61011.1"/>
    <property type="molecule type" value="Genomic_DNA"/>
</dbReference>
<gene>
    <name evidence="2" type="ORF">M514_24012</name>
    <name evidence="1" type="ORF">M514_26818</name>
</gene>
<protein>
    <submittedName>
        <fullName evidence="2">Uncharacterized protein</fullName>
    </submittedName>
</protein>
<dbReference type="EMBL" id="KL367565">
    <property type="protein sequence ID" value="KFD63864.1"/>
    <property type="molecule type" value="Genomic_DNA"/>
</dbReference>
<reference evidence="2" key="1">
    <citation type="journal article" date="2014" name="Nat. Genet.">
        <title>Genome and transcriptome of the porcine whipworm Trichuris suis.</title>
        <authorList>
            <person name="Jex A.R."/>
            <person name="Nejsum P."/>
            <person name="Schwarz E.M."/>
            <person name="Hu L."/>
            <person name="Young N.D."/>
            <person name="Hall R.S."/>
            <person name="Korhonen P.K."/>
            <person name="Liao S."/>
            <person name="Thamsborg S."/>
            <person name="Xia J."/>
            <person name="Xu P."/>
            <person name="Wang S."/>
            <person name="Scheerlinck J.P."/>
            <person name="Hofmann A."/>
            <person name="Sternberg P.W."/>
            <person name="Wang J."/>
            <person name="Gasser R.B."/>
        </authorList>
    </citation>
    <scope>NUCLEOTIDE SEQUENCE [LARGE SCALE GENOMIC DNA]</scope>
    <source>
        <strain evidence="2">DCEP-RM93F</strain>
    </source>
</reference>
<organism evidence="2">
    <name type="scientific">Trichuris suis</name>
    <name type="common">pig whipworm</name>
    <dbReference type="NCBI Taxonomy" id="68888"/>
    <lineage>
        <taxon>Eukaryota</taxon>
        <taxon>Metazoa</taxon>
        <taxon>Ecdysozoa</taxon>
        <taxon>Nematoda</taxon>
        <taxon>Enoplea</taxon>
        <taxon>Dorylaimia</taxon>
        <taxon>Trichinellida</taxon>
        <taxon>Trichuridae</taxon>
        <taxon>Trichuris</taxon>
    </lineage>
</organism>
<evidence type="ECO:0000313" key="1">
    <source>
        <dbReference type="EMBL" id="KFD61011.1"/>
    </source>
</evidence>
<dbReference type="Proteomes" id="UP000030758">
    <property type="component" value="Unassembled WGS sequence"/>
</dbReference>
<name>A0A085N318_9BILA</name>
<accession>A0A085N318</accession>
<evidence type="ECO:0000313" key="2">
    <source>
        <dbReference type="EMBL" id="KFD63864.1"/>
    </source>
</evidence>
<dbReference type="AlphaFoldDB" id="A0A085N318"/>